<dbReference type="InterPro" id="IPR011991">
    <property type="entry name" value="ArsR-like_HTH"/>
</dbReference>
<dbReference type="SUPFAM" id="SSF46785">
    <property type="entry name" value="Winged helix' DNA-binding domain"/>
    <property type="match status" value="1"/>
</dbReference>
<evidence type="ECO:0000256" key="6">
    <source>
        <dbReference type="ARBA" id="ARBA00017394"/>
    </source>
</evidence>
<dbReference type="Gene3D" id="1.10.10.10">
    <property type="entry name" value="Winged helix-like DNA-binding domain superfamily/Winged helix DNA-binding domain"/>
    <property type="match status" value="1"/>
</dbReference>
<dbReference type="GO" id="GO:0046872">
    <property type="term" value="F:metal ion binding"/>
    <property type="evidence" value="ECO:0007669"/>
    <property type="project" value="UniProtKB-KW"/>
</dbReference>
<evidence type="ECO:0000256" key="2">
    <source>
        <dbReference type="ARBA" id="ARBA00003072"/>
    </source>
</evidence>
<dbReference type="GO" id="GO:0000166">
    <property type="term" value="F:nucleotide binding"/>
    <property type="evidence" value="ECO:0007669"/>
    <property type="project" value="UniProtKB-KW"/>
</dbReference>
<keyword evidence="7" id="KW-0285">Flavoprotein</keyword>
<dbReference type="Pfam" id="PF01982">
    <property type="entry name" value="CTP-dep_RFKase"/>
    <property type="match status" value="1"/>
</dbReference>
<comment type="pathway">
    <text evidence="3">Cofactor biosynthesis; FMN biosynthesis; FMN from riboflavin (CTP route): step 1/1.</text>
</comment>
<comment type="cofactor">
    <cofactor evidence="1">
        <name>Mg(2+)</name>
        <dbReference type="ChEBI" id="CHEBI:18420"/>
    </cofactor>
</comment>
<evidence type="ECO:0000256" key="7">
    <source>
        <dbReference type="ARBA" id="ARBA00022630"/>
    </source>
</evidence>
<keyword evidence="12 19" id="KW-0418">Kinase</keyword>
<evidence type="ECO:0000256" key="13">
    <source>
        <dbReference type="ARBA" id="ARBA00022842"/>
    </source>
</evidence>
<name>S6CTN5_9EURY</name>
<evidence type="ECO:0000256" key="17">
    <source>
        <dbReference type="ARBA" id="ARBA00047857"/>
    </source>
</evidence>
<evidence type="ECO:0000256" key="12">
    <source>
        <dbReference type="ARBA" id="ARBA00022777"/>
    </source>
</evidence>
<dbReference type="HOGENOM" id="CLU_088476_0_0_2"/>
<comment type="function">
    <text evidence="2">Catalyzes the CTP-dependent phosphorylation of riboflavin (vitamin B2) to form flavin mononucleotide (FMN).</text>
</comment>
<dbReference type="InterPro" id="IPR023465">
    <property type="entry name" value="Riboflavin_kinase_dom_sf"/>
</dbReference>
<comment type="catalytic activity">
    <reaction evidence="17">
        <text>riboflavin + CTP = CDP + FMN + H(+)</text>
        <dbReference type="Rhea" id="RHEA:25021"/>
        <dbReference type="ChEBI" id="CHEBI:15378"/>
        <dbReference type="ChEBI" id="CHEBI:37563"/>
        <dbReference type="ChEBI" id="CHEBI:57986"/>
        <dbReference type="ChEBI" id="CHEBI:58069"/>
        <dbReference type="ChEBI" id="CHEBI:58210"/>
        <dbReference type="EC" id="2.7.1.161"/>
    </reaction>
</comment>
<dbReference type="GO" id="GO:0009398">
    <property type="term" value="P:FMN biosynthetic process"/>
    <property type="evidence" value="ECO:0007669"/>
    <property type="project" value="UniProtKB-UniPathway"/>
</dbReference>
<evidence type="ECO:0000256" key="16">
    <source>
        <dbReference type="ARBA" id="ARBA00033116"/>
    </source>
</evidence>
<keyword evidence="11" id="KW-0547">Nucleotide-binding</keyword>
<evidence type="ECO:0000256" key="4">
    <source>
        <dbReference type="ARBA" id="ARBA00006428"/>
    </source>
</evidence>
<keyword evidence="8" id="KW-0288">FMN</keyword>
<evidence type="ECO:0000256" key="14">
    <source>
        <dbReference type="ARBA" id="ARBA00029789"/>
    </source>
</evidence>
<dbReference type="InterPro" id="IPR023602">
    <property type="entry name" value="Riboflavin_kinase_CTP-dep"/>
</dbReference>
<evidence type="ECO:0000313" key="19">
    <source>
        <dbReference type="EMBL" id="CCQ33784.1"/>
    </source>
</evidence>
<organism evidence="19 20">
    <name type="scientific">Halorhabdus tiamatea SARL4B</name>
    <dbReference type="NCBI Taxonomy" id="1033806"/>
    <lineage>
        <taxon>Archaea</taxon>
        <taxon>Methanobacteriati</taxon>
        <taxon>Methanobacteriota</taxon>
        <taxon>Stenosarchaea group</taxon>
        <taxon>Halobacteria</taxon>
        <taxon>Halobacteriales</taxon>
        <taxon>Haloarculaceae</taxon>
        <taxon>Halorhabdus</taxon>
    </lineage>
</organism>
<dbReference type="EC" id="2.7.1.161" evidence="5"/>
<evidence type="ECO:0000256" key="1">
    <source>
        <dbReference type="ARBA" id="ARBA00001946"/>
    </source>
</evidence>
<dbReference type="SMART" id="SM00347">
    <property type="entry name" value="HTH_MARR"/>
    <property type="match status" value="1"/>
</dbReference>
<evidence type="ECO:0000256" key="9">
    <source>
        <dbReference type="ARBA" id="ARBA00022679"/>
    </source>
</evidence>
<keyword evidence="9" id="KW-0808">Transferase</keyword>
<evidence type="ECO:0000313" key="20">
    <source>
        <dbReference type="Proteomes" id="UP000015381"/>
    </source>
</evidence>
<keyword evidence="20" id="KW-1185">Reference proteome</keyword>
<gene>
    <name evidence="19" type="ORF">HTIA_1657</name>
</gene>
<dbReference type="GO" id="GO:0009231">
    <property type="term" value="P:riboflavin biosynthetic process"/>
    <property type="evidence" value="ECO:0007669"/>
    <property type="project" value="InterPro"/>
</dbReference>
<reference evidence="19 20" key="1">
    <citation type="journal article" date="2014" name="Environ. Microbiol.">
        <title>Halorhabdus tiamatea: proteogenomics and glycosidase activity measurements identify the first cultivated euryarchaeon from a deep-sea anoxic brine lake as potential polysaccharide degrader.</title>
        <authorList>
            <person name="Werner J."/>
            <person name="Ferrer M."/>
            <person name="Michel G."/>
            <person name="Mann A.J."/>
            <person name="Huang S."/>
            <person name="Juarez S."/>
            <person name="Ciordia S."/>
            <person name="Albar J.P."/>
            <person name="Alcaide M."/>
            <person name="La Cono V."/>
            <person name="Yakimov M.M."/>
            <person name="Antunes A."/>
            <person name="Taborda M."/>
            <person name="Da Costa M.S."/>
            <person name="Amann R.I."/>
            <person name="Gloeckner F.O."/>
            <person name="Golyshina O.V."/>
            <person name="Golyshin P.N."/>
            <person name="Teeling H."/>
        </authorList>
    </citation>
    <scope>NUCLEOTIDE SEQUENCE [LARGE SCALE GENOMIC DNA]</scope>
    <source>
        <strain evidence="20">SARL4B</strain>
    </source>
</reference>
<dbReference type="Proteomes" id="UP000015381">
    <property type="component" value="Chromosome I"/>
</dbReference>
<dbReference type="GO" id="GO:0008531">
    <property type="term" value="F:riboflavin kinase activity"/>
    <property type="evidence" value="ECO:0007669"/>
    <property type="project" value="InterPro"/>
</dbReference>
<sequence>MCLSVIPSNPAAMADLPDDSIGYAELATLKLLALAGAVDGDAKITGSGLASKLEASTQTASRRLQRLEDADLVAREIVSDGQWVRVTDDGERLLQEEYAEYQRIFEHGIGVTLSGAVQSGMGEGRHYVSLSGYHRQFVDKLGYEPFPGTFNLSLDDRSARARARMNALDPIVIDGWENGDRTYGPAYCYPITLESDAATYEKAHVVTPERTHYDDVQLEIIAPDELRDELDVGDGDVVTVHVHER</sequence>
<dbReference type="AlphaFoldDB" id="S6CTN5"/>
<accession>S6CTN5</accession>
<dbReference type="PATRIC" id="fig|1033806.12.peg.1646"/>
<proteinExistence type="inferred from homology"/>
<dbReference type="InterPro" id="IPR036388">
    <property type="entry name" value="WH-like_DNA-bd_sf"/>
</dbReference>
<dbReference type="InterPro" id="IPR000835">
    <property type="entry name" value="HTH_MarR-typ"/>
</dbReference>
<feature type="domain" description="HTH marR-type" evidence="18">
    <location>
        <begin position="14"/>
        <end position="118"/>
    </location>
</feature>
<dbReference type="EMBL" id="HF571520">
    <property type="protein sequence ID" value="CCQ33784.1"/>
    <property type="molecule type" value="Genomic_DNA"/>
</dbReference>
<dbReference type="CDD" id="cd00090">
    <property type="entry name" value="HTH_ARSR"/>
    <property type="match status" value="1"/>
</dbReference>
<comment type="similarity">
    <text evidence="4">Belongs to the archaeal riboflavin kinase family.</text>
</comment>
<evidence type="ECO:0000256" key="15">
    <source>
        <dbReference type="ARBA" id="ARBA00030544"/>
    </source>
</evidence>
<dbReference type="InterPro" id="IPR036390">
    <property type="entry name" value="WH_DNA-bd_sf"/>
</dbReference>
<dbReference type="PANTHER" id="PTHR40706">
    <property type="entry name" value="RIBOFLAVIN KINASE"/>
    <property type="match status" value="1"/>
</dbReference>
<evidence type="ECO:0000256" key="8">
    <source>
        <dbReference type="ARBA" id="ARBA00022643"/>
    </source>
</evidence>
<dbReference type="KEGG" id="hti:HTIA_1657"/>
<evidence type="ECO:0000256" key="3">
    <source>
        <dbReference type="ARBA" id="ARBA00005219"/>
    </source>
</evidence>
<dbReference type="InterPro" id="IPR039063">
    <property type="entry name" value="RibK_CTP-dep"/>
</dbReference>
<dbReference type="UniPathway" id="UPA00276">
    <property type="reaction ID" value="UER00929"/>
</dbReference>
<dbReference type="GO" id="GO:0003700">
    <property type="term" value="F:DNA-binding transcription factor activity"/>
    <property type="evidence" value="ECO:0007669"/>
    <property type="project" value="InterPro"/>
</dbReference>
<dbReference type="PANTHER" id="PTHR40706:SF1">
    <property type="entry name" value="RIBOFLAVIN KINASE"/>
    <property type="match status" value="1"/>
</dbReference>
<keyword evidence="10" id="KW-0479">Metal-binding</keyword>
<evidence type="ECO:0000256" key="10">
    <source>
        <dbReference type="ARBA" id="ARBA00022723"/>
    </source>
</evidence>
<evidence type="ECO:0000259" key="18">
    <source>
        <dbReference type="SMART" id="SM00347"/>
    </source>
</evidence>
<evidence type="ECO:0000256" key="5">
    <source>
        <dbReference type="ARBA" id="ARBA00011987"/>
    </source>
</evidence>
<dbReference type="Gene3D" id="2.40.30.30">
    <property type="entry name" value="Riboflavin kinase-like"/>
    <property type="match status" value="1"/>
</dbReference>
<keyword evidence="13" id="KW-0460">Magnesium</keyword>
<protein>
    <recommendedName>
        <fullName evidence="6">Riboflavin kinase</fullName>
        <ecNumber evidence="5">2.7.1.161</ecNumber>
    </recommendedName>
    <alternativeName>
        <fullName evidence="15">CTP-dependent riboflavin kinase</fullName>
    </alternativeName>
    <alternativeName>
        <fullName evidence="16">CTP:riboflavin 5'-phosphotransferase</fullName>
    </alternativeName>
    <alternativeName>
        <fullName evidence="14">Flavokinase</fullName>
    </alternativeName>
</protein>
<dbReference type="SUPFAM" id="SSF82114">
    <property type="entry name" value="Riboflavin kinase-like"/>
    <property type="match status" value="1"/>
</dbReference>
<evidence type="ECO:0000256" key="11">
    <source>
        <dbReference type="ARBA" id="ARBA00022741"/>
    </source>
</evidence>